<dbReference type="Proteomes" id="UP000663720">
    <property type="component" value="Chromosome"/>
</dbReference>
<dbReference type="Pfam" id="PF00254">
    <property type="entry name" value="FKBP_C"/>
    <property type="match status" value="1"/>
</dbReference>
<evidence type="ECO:0000256" key="5">
    <source>
        <dbReference type="ARBA" id="ARBA00023110"/>
    </source>
</evidence>
<evidence type="ECO:0000256" key="2">
    <source>
        <dbReference type="ARBA" id="ARBA00004496"/>
    </source>
</evidence>
<comment type="catalytic activity">
    <reaction evidence="1 9 10">
        <text>[protein]-peptidylproline (omega=180) = [protein]-peptidylproline (omega=0)</text>
        <dbReference type="Rhea" id="RHEA:16237"/>
        <dbReference type="Rhea" id="RHEA-COMP:10747"/>
        <dbReference type="Rhea" id="RHEA-COMP:10748"/>
        <dbReference type="ChEBI" id="CHEBI:83833"/>
        <dbReference type="ChEBI" id="CHEBI:83834"/>
        <dbReference type="EC" id="5.2.1.8"/>
    </reaction>
</comment>
<dbReference type="SUPFAM" id="SSF54534">
    <property type="entry name" value="FKBP-like"/>
    <property type="match status" value="1"/>
</dbReference>
<dbReference type="KEGG" id="dli:dnl_33710"/>
<evidence type="ECO:0000256" key="9">
    <source>
        <dbReference type="PROSITE-ProRule" id="PRU00277"/>
    </source>
</evidence>
<dbReference type="InterPro" id="IPR046357">
    <property type="entry name" value="PPIase_dom_sf"/>
</dbReference>
<dbReference type="PROSITE" id="PS50059">
    <property type="entry name" value="FKBP_PPIASE"/>
    <property type="match status" value="1"/>
</dbReference>
<evidence type="ECO:0000256" key="3">
    <source>
        <dbReference type="ARBA" id="ARBA00006577"/>
    </source>
</evidence>
<dbReference type="PANTHER" id="PTHR47861:SF3">
    <property type="entry name" value="FKBP-TYPE PEPTIDYL-PROLYL CIS-TRANS ISOMERASE SLYD"/>
    <property type="match status" value="1"/>
</dbReference>
<dbReference type="GO" id="GO:0003755">
    <property type="term" value="F:peptidyl-prolyl cis-trans isomerase activity"/>
    <property type="evidence" value="ECO:0007669"/>
    <property type="project" value="UniProtKB-UniRule"/>
</dbReference>
<dbReference type="PANTHER" id="PTHR47861">
    <property type="entry name" value="FKBP-TYPE PEPTIDYL-PROLYL CIS-TRANS ISOMERASE SLYD"/>
    <property type="match status" value="1"/>
</dbReference>
<dbReference type="Gene3D" id="3.10.50.40">
    <property type="match status" value="1"/>
</dbReference>
<dbReference type="RefSeq" id="WP_207687120.1">
    <property type="nucleotide sequence ID" value="NZ_CP061799.1"/>
</dbReference>
<protein>
    <recommendedName>
        <fullName evidence="10">Peptidyl-prolyl cis-trans isomerase</fullName>
        <ecNumber evidence="10">5.2.1.8</ecNumber>
    </recommendedName>
</protein>
<evidence type="ECO:0000256" key="7">
    <source>
        <dbReference type="ARBA" id="ARBA00023235"/>
    </source>
</evidence>
<keyword evidence="6" id="KW-0143">Chaperone</keyword>
<evidence type="ECO:0000256" key="4">
    <source>
        <dbReference type="ARBA" id="ARBA00022490"/>
    </source>
</evidence>
<name>A0A975B9B6_9BACT</name>
<comment type="subcellular location">
    <subcellularLocation>
        <location evidence="2">Cytoplasm</location>
    </subcellularLocation>
</comment>
<evidence type="ECO:0000313" key="13">
    <source>
        <dbReference type="Proteomes" id="UP000663720"/>
    </source>
</evidence>
<keyword evidence="7 9" id="KW-0413">Isomerase</keyword>
<comment type="similarity">
    <text evidence="3 10">Belongs to the FKBP-type PPIase family.</text>
</comment>
<dbReference type="EC" id="5.2.1.8" evidence="10"/>
<evidence type="ECO:0000256" key="10">
    <source>
        <dbReference type="RuleBase" id="RU003915"/>
    </source>
</evidence>
<evidence type="ECO:0000256" key="1">
    <source>
        <dbReference type="ARBA" id="ARBA00000971"/>
    </source>
</evidence>
<evidence type="ECO:0000256" key="8">
    <source>
        <dbReference type="ARBA" id="ARBA00037071"/>
    </source>
</evidence>
<accession>A0A975B9B6</accession>
<keyword evidence="4" id="KW-0963">Cytoplasm</keyword>
<evidence type="ECO:0000256" key="6">
    <source>
        <dbReference type="ARBA" id="ARBA00023186"/>
    </source>
</evidence>
<feature type="domain" description="PPIase FKBP-type" evidence="11">
    <location>
        <begin position="7"/>
        <end position="107"/>
    </location>
</feature>
<dbReference type="GO" id="GO:0005737">
    <property type="term" value="C:cytoplasm"/>
    <property type="evidence" value="ECO:0007669"/>
    <property type="project" value="UniProtKB-SubCell"/>
</dbReference>
<sequence length="142" mass="15838">MKTAQRGNLVKIHYNIKLDNGETAGTTRGGQPLSFTIGKGKVMKKLEQGIIGMQLNESRTIKIEPEHGFGQRNESLVLKVKKEEIQTQMEIAPGRTIQYKSETGESVNFIIRDFDEHTVTIDGNHPFAGENLTFEVVLVAIL</sequence>
<dbReference type="GO" id="GO:0042026">
    <property type="term" value="P:protein refolding"/>
    <property type="evidence" value="ECO:0007669"/>
    <property type="project" value="UniProtKB-ARBA"/>
</dbReference>
<reference evidence="12" key="1">
    <citation type="journal article" date="2021" name="Microb. Physiol.">
        <title>Proteogenomic Insights into the Physiology of Marine, Sulfate-Reducing, Filamentous Desulfonema limicola and Desulfonema magnum.</title>
        <authorList>
            <person name="Schnaars V."/>
            <person name="Wohlbrand L."/>
            <person name="Scheve S."/>
            <person name="Hinrichs C."/>
            <person name="Reinhardt R."/>
            <person name="Rabus R."/>
        </authorList>
    </citation>
    <scope>NUCLEOTIDE SEQUENCE</scope>
    <source>
        <strain evidence="12">5ac10</strain>
    </source>
</reference>
<keyword evidence="13" id="KW-1185">Reference proteome</keyword>
<comment type="function">
    <text evidence="8">Also involved in hydrogenase metallocenter assembly, probably by participating in the nickel insertion step. This function in hydrogenase biosynthesis requires chaperone activity and the presence of the metal-binding domain, but not PPIase activity.</text>
</comment>
<dbReference type="InterPro" id="IPR001179">
    <property type="entry name" value="PPIase_FKBP_dom"/>
</dbReference>
<evidence type="ECO:0000259" key="11">
    <source>
        <dbReference type="PROSITE" id="PS50059"/>
    </source>
</evidence>
<organism evidence="12 13">
    <name type="scientific">Desulfonema limicola</name>
    <dbReference type="NCBI Taxonomy" id="45656"/>
    <lineage>
        <taxon>Bacteria</taxon>
        <taxon>Pseudomonadati</taxon>
        <taxon>Thermodesulfobacteriota</taxon>
        <taxon>Desulfobacteria</taxon>
        <taxon>Desulfobacterales</taxon>
        <taxon>Desulfococcaceae</taxon>
        <taxon>Desulfonema</taxon>
    </lineage>
</organism>
<dbReference type="AlphaFoldDB" id="A0A975B9B6"/>
<keyword evidence="5 9" id="KW-0697">Rotamase</keyword>
<dbReference type="EMBL" id="CP061799">
    <property type="protein sequence ID" value="QTA81047.1"/>
    <property type="molecule type" value="Genomic_DNA"/>
</dbReference>
<proteinExistence type="inferred from homology"/>
<evidence type="ECO:0000313" key="12">
    <source>
        <dbReference type="EMBL" id="QTA81047.1"/>
    </source>
</evidence>
<gene>
    <name evidence="12" type="ORF">dnl_33710</name>
</gene>